<dbReference type="InterPro" id="IPR012676">
    <property type="entry name" value="TGS-like"/>
</dbReference>
<dbReference type="EMBL" id="CP003378">
    <property type="protein sequence ID" value="AFZ70243.1"/>
    <property type="molecule type" value="Genomic_DNA"/>
</dbReference>
<dbReference type="GeneID" id="14211737"/>
<dbReference type="InterPro" id="IPR013646">
    <property type="entry name" value="YGR210-like_G4"/>
</dbReference>
<evidence type="ECO:0000259" key="3">
    <source>
        <dbReference type="PROSITE" id="PS51880"/>
    </source>
</evidence>
<dbReference type="SUPFAM" id="SSF52540">
    <property type="entry name" value="P-loop containing nucleoside triphosphate hydrolases"/>
    <property type="match status" value="1"/>
</dbReference>
<dbReference type="CDD" id="cd01669">
    <property type="entry name" value="TGS_MJ1332_like"/>
    <property type="match status" value="1"/>
</dbReference>
<keyword evidence="5" id="KW-1185">Reference proteome</keyword>
<dbReference type="AlphaFoldDB" id="L0A8P5"/>
<evidence type="ECO:0000313" key="5">
    <source>
        <dbReference type="Proteomes" id="UP000010469"/>
    </source>
</evidence>
<evidence type="ECO:0000313" key="4">
    <source>
        <dbReference type="EMBL" id="AFZ70243.1"/>
    </source>
</evidence>
<dbReference type="KEGG" id="clg:Calag_0477"/>
<dbReference type="PROSITE" id="PS51880">
    <property type="entry name" value="TGS"/>
    <property type="match status" value="1"/>
</dbReference>
<dbReference type="FunCoup" id="L0A8P5">
    <property type="interactions" value="184"/>
</dbReference>
<dbReference type="CDD" id="cd01899">
    <property type="entry name" value="Ygr210"/>
    <property type="match status" value="1"/>
</dbReference>
<dbReference type="InterPro" id="IPR004095">
    <property type="entry name" value="TGS"/>
</dbReference>
<dbReference type="PROSITE" id="PS51710">
    <property type="entry name" value="G_OBG"/>
    <property type="match status" value="1"/>
</dbReference>
<dbReference type="SUPFAM" id="SSF81271">
    <property type="entry name" value="TGS-like"/>
    <property type="match status" value="1"/>
</dbReference>
<dbReference type="Gene3D" id="3.10.20.30">
    <property type="match status" value="1"/>
</dbReference>
<dbReference type="OrthoDB" id="5875at2157"/>
<dbReference type="InterPro" id="IPR012675">
    <property type="entry name" value="Beta-grasp_dom_sf"/>
</dbReference>
<accession>L0A8P5</accession>
<dbReference type="NCBIfam" id="NF007171">
    <property type="entry name" value="PRK09602.1"/>
    <property type="match status" value="1"/>
</dbReference>
<evidence type="ECO:0000256" key="1">
    <source>
        <dbReference type="ARBA" id="ARBA00022741"/>
    </source>
</evidence>
<proteinExistence type="predicted"/>
<dbReference type="InParanoid" id="L0A8P5"/>
<dbReference type="InterPro" id="IPR027417">
    <property type="entry name" value="P-loop_NTPase"/>
</dbReference>
<dbReference type="Pfam" id="PF08438">
    <property type="entry name" value="YGR210-like_G4"/>
    <property type="match status" value="1"/>
</dbReference>
<dbReference type="HOGENOM" id="CLU_037276_1_0_2"/>
<dbReference type="eggNOG" id="arCOG00357">
    <property type="taxonomic scope" value="Archaea"/>
</dbReference>
<dbReference type="Proteomes" id="UP000010469">
    <property type="component" value="Chromosome"/>
</dbReference>
<sequence>MEPTNALIGVVGKTNVGKSTFFSAATEIDVPIENRPFVTIEPNVGIGYARKKCVHVELGLPSCNAANSVCRNGERFIPVKLMDVAGLVPGAHQGRGLGNKFLDDLRRADVFLLIVDASGSTSPEGVVSSPGTYDPIEEIKFVITEIDEWIYQSVEKDWDKFLKQYSIGAIKDPLESFSQRLSGFGINKEQVEMALNNLKISYNELFKISKEDLKNLLKEIRRLTKPMVIVANKIDIPESEKNLEKIRNYFKEYPVVPASAAAELFLRKLGKKNAIDYIPGDYDFKIKAGEIDSKTKGILELIKNNIMDKFKGTGVVQSINEALFNSLKLIPVYPVEDINKFTDKKNRVLPDVILIPKGSTAKDLAGKIHTDLANTFLYAINAKNKQRIGANYLLNENDVIKIVAASGKG</sequence>
<keyword evidence="1" id="KW-0547">Nucleotide-binding</keyword>
<dbReference type="InterPro" id="IPR006073">
    <property type="entry name" value="GTP-bd"/>
</dbReference>
<evidence type="ECO:0000259" key="2">
    <source>
        <dbReference type="PROSITE" id="PS51710"/>
    </source>
</evidence>
<dbReference type="Gene3D" id="3.40.50.300">
    <property type="entry name" value="P-loop containing nucleotide triphosphate hydrolases"/>
    <property type="match status" value="1"/>
</dbReference>
<dbReference type="STRING" id="1056495.Calag_0477"/>
<reference evidence="5" key="1">
    <citation type="submission" date="2012-03" db="EMBL/GenBank/DDBJ databases">
        <title>Complete genome of Caldisphaera lagunensis DSM 15908.</title>
        <authorList>
            <person name="Lucas S."/>
            <person name="Copeland A."/>
            <person name="Lapidus A."/>
            <person name="Glavina del Rio T."/>
            <person name="Dalin E."/>
            <person name="Tice H."/>
            <person name="Bruce D."/>
            <person name="Goodwin L."/>
            <person name="Pitluck S."/>
            <person name="Peters L."/>
            <person name="Mikhailova N."/>
            <person name="Teshima H."/>
            <person name="Kyrpides N."/>
            <person name="Mavromatis K."/>
            <person name="Ivanova N."/>
            <person name="Brettin T."/>
            <person name="Detter J.C."/>
            <person name="Han C."/>
            <person name="Larimer F."/>
            <person name="Land M."/>
            <person name="Hauser L."/>
            <person name="Markowitz V."/>
            <person name="Cheng J.-F."/>
            <person name="Hugenholtz P."/>
            <person name="Woyke T."/>
            <person name="Wu D."/>
            <person name="Spring S."/>
            <person name="Schroeder M."/>
            <person name="Brambilla E."/>
            <person name="Klenk H.-P."/>
            <person name="Eisen J.A."/>
        </authorList>
    </citation>
    <scope>NUCLEOTIDE SEQUENCE [LARGE SCALE GENOMIC DNA]</scope>
    <source>
        <strain evidence="5">DSM 15908 / JCM 11604 / IC-154</strain>
    </source>
</reference>
<gene>
    <name evidence="4" type="ordered locus">Calag_0477</name>
</gene>
<dbReference type="Pfam" id="PF01926">
    <property type="entry name" value="MMR_HSR1"/>
    <property type="match status" value="1"/>
</dbReference>
<dbReference type="GO" id="GO:0016887">
    <property type="term" value="F:ATP hydrolysis activity"/>
    <property type="evidence" value="ECO:0007669"/>
    <property type="project" value="TreeGrafter"/>
</dbReference>
<dbReference type="Pfam" id="PF02824">
    <property type="entry name" value="TGS"/>
    <property type="match status" value="1"/>
</dbReference>
<dbReference type="GO" id="GO:0005737">
    <property type="term" value="C:cytoplasm"/>
    <property type="evidence" value="ECO:0007669"/>
    <property type="project" value="TreeGrafter"/>
</dbReference>
<dbReference type="PRINTS" id="PR00326">
    <property type="entry name" value="GTP1OBG"/>
</dbReference>
<dbReference type="InterPro" id="IPR031167">
    <property type="entry name" value="G_OBG"/>
</dbReference>
<organism evidence="4 5">
    <name type="scientific">Caldisphaera lagunensis (strain DSM 15908 / JCM 11604 / ANMR 0165 / IC-154)</name>
    <dbReference type="NCBI Taxonomy" id="1056495"/>
    <lineage>
        <taxon>Archaea</taxon>
        <taxon>Thermoproteota</taxon>
        <taxon>Thermoprotei</taxon>
        <taxon>Acidilobales</taxon>
        <taxon>Caldisphaeraceae</taxon>
        <taxon>Caldisphaera</taxon>
    </lineage>
</organism>
<name>L0A8P5_CALLD</name>
<dbReference type="Gene3D" id="1.10.8.470">
    <property type="match status" value="1"/>
</dbReference>
<feature type="domain" description="TGS" evidence="3">
    <location>
        <begin position="328"/>
        <end position="404"/>
    </location>
</feature>
<dbReference type="GO" id="GO:0005525">
    <property type="term" value="F:GTP binding"/>
    <property type="evidence" value="ECO:0007669"/>
    <property type="project" value="InterPro"/>
</dbReference>
<dbReference type="RefSeq" id="WP_015232141.1">
    <property type="nucleotide sequence ID" value="NC_019791.1"/>
</dbReference>
<feature type="domain" description="OBG-type G" evidence="2">
    <location>
        <begin position="6"/>
        <end position="278"/>
    </location>
</feature>
<protein>
    <submittedName>
        <fullName evidence="4">Putative GTPase, probable translation factor</fullName>
    </submittedName>
</protein>
<dbReference type="PANTHER" id="PTHR23305">
    <property type="entry name" value="OBG GTPASE FAMILY"/>
    <property type="match status" value="1"/>
</dbReference>
<dbReference type="PANTHER" id="PTHR23305:SF1">
    <property type="entry name" value="OBG-TYPE G DOMAIN-CONTAINING PROTEIN"/>
    <property type="match status" value="1"/>
</dbReference>